<proteinExistence type="predicted"/>
<reference evidence="1" key="1">
    <citation type="journal article" date="2021" name="Proc. Natl. Acad. Sci. U.S.A.">
        <title>A Catalog of Tens of Thousands of Viruses from Human Metagenomes Reveals Hidden Associations with Chronic Diseases.</title>
        <authorList>
            <person name="Tisza M.J."/>
            <person name="Buck C.B."/>
        </authorList>
    </citation>
    <scope>NUCLEOTIDE SEQUENCE</scope>
    <source>
        <strain evidence="1">CtXZQ9</strain>
    </source>
</reference>
<sequence>MQNISKNLKQITMEKIEKYVVFKYEDEFGFHYMKMDKLPGEGPTYMEPISFEKKINPNCTPGAITRQSFSEDGKSAYVFSSKFVPVAGWWPDKTDVREWQERTRVYKALKELKKKGEDLKLEKAIEPLREVYARVNPSRRSIFIAQVVYLLTK</sequence>
<protein>
    <submittedName>
        <fullName evidence="1">Uncharacterized protein</fullName>
    </submittedName>
</protein>
<dbReference type="EMBL" id="BK015310">
    <property type="protein sequence ID" value="DAE00766.1"/>
    <property type="molecule type" value="Genomic_DNA"/>
</dbReference>
<evidence type="ECO:0000313" key="1">
    <source>
        <dbReference type="EMBL" id="DAE00766.1"/>
    </source>
</evidence>
<accession>A0A8S5P0Z9</accession>
<organism evidence="1">
    <name type="scientific">Siphoviridae sp. ctXZQ9</name>
    <dbReference type="NCBI Taxonomy" id="2825545"/>
    <lineage>
        <taxon>Viruses</taxon>
        <taxon>Duplodnaviria</taxon>
        <taxon>Heunggongvirae</taxon>
        <taxon>Uroviricota</taxon>
        <taxon>Caudoviricetes</taxon>
    </lineage>
</organism>
<name>A0A8S5P0Z9_9CAUD</name>